<gene>
    <name evidence="3" type="ORF">S01H4_13750</name>
</gene>
<dbReference type="PANTHER" id="PTHR43364">
    <property type="entry name" value="NADH-SPECIFIC METHYLGLYOXAL REDUCTASE-RELATED"/>
    <property type="match status" value="1"/>
</dbReference>
<evidence type="ECO:0000313" key="3">
    <source>
        <dbReference type="EMBL" id="GAG56966.1"/>
    </source>
</evidence>
<dbReference type="GO" id="GO:0016491">
    <property type="term" value="F:oxidoreductase activity"/>
    <property type="evidence" value="ECO:0007669"/>
    <property type="project" value="UniProtKB-KW"/>
</dbReference>
<comment type="caution">
    <text evidence="3">The sequence shown here is derived from an EMBL/GenBank/DDBJ whole genome shotgun (WGS) entry which is preliminary data.</text>
</comment>
<dbReference type="EMBL" id="BART01006048">
    <property type="protein sequence ID" value="GAG56966.1"/>
    <property type="molecule type" value="Genomic_DNA"/>
</dbReference>
<accession>X1AA14</accession>
<proteinExistence type="predicted"/>
<dbReference type="InterPro" id="IPR036812">
    <property type="entry name" value="NAD(P)_OxRdtase_dom_sf"/>
</dbReference>
<evidence type="ECO:0000259" key="2">
    <source>
        <dbReference type="Pfam" id="PF00248"/>
    </source>
</evidence>
<dbReference type="CDD" id="cd19094">
    <property type="entry name" value="AKR_Tas-like"/>
    <property type="match status" value="1"/>
</dbReference>
<protein>
    <recommendedName>
        <fullName evidence="2">NADP-dependent oxidoreductase domain-containing protein</fullName>
    </recommendedName>
</protein>
<dbReference type="InterPro" id="IPR050523">
    <property type="entry name" value="AKR_Detox_Biosynth"/>
</dbReference>
<evidence type="ECO:0000256" key="1">
    <source>
        <dbReference type="ARBA" id="ARBA00023002"/>
    </source>
</evidence>
<dbReference type="PANTHER" id="PTHR43364:SF4">
    <property type="entry name" value="NAD(P)-LINKED OXIDOREDUCTASE SUPERFAMILY PROTEIN"/>
    <property type="match status" value="1"/>
</dbReference>
<dbReference type="InterPro" id="IPR023210">
    <property type="entry name" value="NADP_OxRdtase_dom"/>
</dbReference>
<dbReference type="Gene3D" id="3.20.20.100">
    <property type="entry name" value="NADP-dependent oxidoreductase domain"/>
    <property type="match status" value="1"/>
</dbReference>
<sequence>MGTMTFGQQCDKAMSFRILDRAMATGIDFFDTAEVYPVPPTKKLAGITEQWLGEWMKTRNRNSMIIASKCAGAAHGWFNPPVRGGKAALDRVHIRQAVEGSLRRLQTDYIDLYQIHWPDHGMRPEDTLEVLDELVREGKVRTIGISNEDSYGLMKSLWTSDLQGLARYESVQNNFSILHRRCEDELAEVCRREQVSLLPYSPLAGGVLSGKYNEGQLPEGARFSHYLKEGAPRQRAMAERFVNPRSLETTARLIDIAKEADIDVVTLATAWSKQHDFVASTIVGASHEDQLEPIFAAAELVLSDEVLAKIDQVSSEILYPMGRLLG</sequence>
<keyword evidence="1" id="KW-0560">Oxidoreductase</keyword>
<dbReference type="GO" id="GO:0005829">
    <property type="term" value="C:cytosol"/>
    <property type="evidence" value="ECO:0007669"/>
    <property type="project" value="TreeGrafter"/>
</dbReference>
<organism evidence="3">
    <name type="scientific">marine sediment metagenome</name>
    <dbReference type="NCBI Taxonomy" id="412755"/>
    <lineage>
        <taxon>unclassified sequences</taxon>
        <taxon>metagenomes</taxon>
        <taxon>ecological metagenomes</taxon>
    </lineage>
</organism>
<dbReference type="AlphaFoldDB" id="X1AA14"/>
<name>X1AA14_9ZZZZ</name>
<feature type="domain" description="NADP-dependent oxidoreductase" evidence="2">
    <location>
        <begin position="1"/>
        <end position="313"/>
    </location>
</feature>
<reference evidence="3" key="1">
    <citation type="journal article" date="2014" name="Front. Microbiol.">
        <title>High frequency of phylogenetically diverse reductive dehalogenase-homologous genes in deep subseafloor sedimentary metagenomes.</title>
        <authorList>
            <person name="Kawai M."/>
            <person name="Futagami T."/>
            <person name="Toyoda A."/>
            <person name="Takaki Y."/>
            <person name="Nishi S."/>
            <person name="Hori S."/>
            <person name="Arai W."/>
            <person name="Tsubouchi T."/>
            <person name="Morono Y."/>
            <person name="Uchiyama I."/>
            <person name="Ito T."/>
            <person name="Fujiyama A."/>
            <person name="Inagaki F."/>
            <person name="Takami H."/>
        </authorList>
    </citation>
    <scope>NUCLEOTIDE SEQUENCE</scope>
    <source>
        <strain evidence="3">Expedition CK06-06</strain>
    </source>
</reference>
<dbReference type="Pfam" id="PF00248">
    <property type="entry name" value="Aldo_ket_red"/>
    <property type="match status" value="1"/>
</dbReference>
<dbReference type="SUPFAM" id="SSF51430">
    <property type="entry name" value="NAD(P)-linked oxidoreductase"/>
    <property type="match status" value="1"/>
</dbReference>